<dbReference type="AlphaFoldDB" id="A0A402AIF1"/>
<accession>A0A402AIF1</accession>
<reference evidence="2" key="1">
    <citation type="submission" date="2018-12" db="EMBL/GenBank/DDBJ databases">
        <title>Tengunoibacter tsumagoiensis gen. nov., sp. nov., Dictyobacter kobayashii sp. nov., D. alpinus sp. nov., and D. joshuensis sp. nov. and description of Dictyobacteraceae fam. nov. within the order Ktedonobacterales isolated from Tengu-no-mugimeshi.</title>
        <authorList>
            <person name="Wang C.M."/>
            <person name="Zheng Y."/>
            <person name="Sakai Y."/>
            <person name="Toyoda A."/>
            <person name="Minakuchi Y."/>
            <person name="Abe K."/>
            <person name="Yokota A."/>
            <person name="Yabe S."/>
        </authorList>
    </citation>
    <scope>NUCLEOTIDE SEQUENCE [LARGE SCALE GENOMIC DNA]</scope>
    <source>
        <strain evidence="2">Uno11</strain>
    </source>
</reference>
<protein>
    <submittedName>
        <fullName evidence="1">Uncharacterized protein</fullName>
    </submittedName>
</protein>
<evidence type="ECO:0000313" key="1">
    <source>
        <dbReference type="EMBL" id="GCE18897.1"/>
    </source>
</evidence>
<name>A0A402AIF1_9CHLR</name>
<organism evidence="1 2">
    <name type="scientific">Dictyobacter kobayashii</name>
    <dbReference type="NCBI Taxonomy" id="2014872"/>
    <lineage>
        <taxon>Bacteria</taxon>
        <taxon>Bacillati</taxon>
        <taxon>Chloroflexota</taxon>
        <taxon>Ktedonobacteria</taxon>
        <taxon>Ktedonobacterales</taxon>
        <taxon>Dictyobacteraceae</taxon>
        <taxon>Dictyobacter</taxon>
    </lineage>
</organism>
<proteinExistence type="predicted"/>
<gene>
    <name evidence="1" type="ORF">KDK_26970</name>
</gene>
<comment type="caution">
    <text evidence="1">The sequence shown here is derived from an EMBL/GenBank/DDBJ whole genome shotgun (WGS) entry which is preliminary data.</text>
</comment>
<evidence type="ECO:0000313" key="2">
    <source>
        <dbReference type="Proteomes" id="UP000287188"/>
    </source>
</evidence>
<sequence>MFLKISLGFGVVIKGLVLGGWNARIGQELFGEGFASFEGGSRFIGSKDRQATAAEEIDDAFYQGGFGTHYCEVDGVVFGKCSQFMQLVDSKWDAFRVGAMPGLPGAA</sequence>
<keyword evidence="2" id="KW-1185">Reference proteome</keyword>
<dbReference type="EMBL" id="BIFS01000001">
    <property type="protein sequence ID" value="GCE18897.1"/>
    <property type="molecule type" value="Genomic_DNA"/>
</dbReference>
<dbReference type="Proteomes" id="UP000287188">
    <property type="component" value="Unassembled WGS sequence"/>
</dbReference>